<protein>
    <submittedName>
        <fullName evidence="1">Uncharacterized protein</fullName>
    </submittedName>
</protein>
<sequence>MNPDLTYGYVKFVSNDSSPTYVLVCLEIMSRQFEEFKTIKAMMNEMQFEYCNDLKVLNHFPIEMLYVFKILVRYVTIQHMIPIDSIDEQTKLLHLLCKMANKKQINQILCSLKINPETWIRLLDEGFDAKNYLDTKHKIDICKFVAENANLDEMIYINFLGLPYFENLADYEIMNYVSFPRKRVYDKTTDTFYDILRVRNYVVLFGQNDHIPETRIESSSNEDISNESNGDELDDLPTNLNDHIIKLSWEMIRHNKIYNFLYDWIDVYFAGTIKRLILVESTNADRYTYFCVKYAADYNKIHPSGLLFKIGNCPSSLKFSRILGLAYKEFCRTKIYVSPTIESTHPKSSEN</sequence>
<proteinExistence type="predicted"/>
<dbReference type="AlphaFoldDB" id="A0A6C0C9N2"/>
<name>A0A6C0C9N2_9ZZZZ</name>
<dbReference type="EMBL" id="MN739355">
    <property type="protein sequence ID" value="QHT00435.1"/>
    <property type="molecule type" value="Genomic_DNA"/>
</dbReference>
<accession>A0A6C0C9N2</accession>
<organism evidence="1">
    <name type="scientific">viral metagenome</name>
    <dbReference type="NCBI Taxonomy" id="1070528"/>
    <lineage>
        <taxon>unclassified sequences</taxon>
        <taxon>metagenomes</taxon>
        <taxon>organismal metagenomes</taxon>
    </lineage>
</organism>
<reference evidence="1" key="1">
    <citation type="journal article" date="2020" name="Nature">
        <title>Giant virus diversity and host interactions through global metagenomics.</title>
        <authorList>
            <person name="Schulz F."/>
            <person name="Roux S."/>
            <person name="Paez-Espino D."/>
            <person name="Jungbluth S."/>
            <person name="Walsh D.A."/>
            <person name="Denef V.J."/>
            <person name="McMahon K.D."/>
            <person name="Konstantinidis K.T."/>
            <person name="Eloe-Fadrosh E.A."/>
            <person name="Kyrpides N.C."/>
            <person name="Woyke T."/>
        </authorList>
    </citation>
    <scope>NUCLEOTIDE SEQUENCE</scope>
    <source>
        <strain evidence="1">GVMAG-M-3300020192-26</strain>
    </source>
</reference>
<evidence type="ECO:0000313" key="1">
    <source>
        <dbReference type="EMBL" id="QHT00435.1"/>
    </source>
</evidence>